<reference evidence="1 2" key="1">
    <citation type="submission" date="2018-06" db="EMBL/GenBank/DDBJ databases">
        <authorList>
            <consortium name="Pathogen Informatics"/>
            <person name="Doyle S."/>
        </authorList>
    </citation>
    <scope>NUCLEOTIDE SEQUENCE [LARGE SCALE GENOMIC DNA]</scope>
    <source>
        <strain evidence="1 2">NCTC10684</strain>
    </source>
</reference>
<dbReference type="Proteomes" id="UP000254701">
    <property type="component" value="Unassembled WGS sequence"/>
</dbReference>
<name>A0A380WPC8_AMIAI</name>
<evidence type="ECO:0000313" key="1">
    <source>
        <dbReference type="EMBL" id="SUU90807.1"/>
    </source>
</evidence>
<dbReference type="AlphaFoldDB" id="A0A380WPC8"/>
<accession>A0A380WPC8</accession>
<sequence>MCKPHKANGACPRHLDMRIGNRRRYEAGSAELRCEAAR</sequence>
<gene>
    <name evidence="1" type="ORF">NCTC10684_04065</name>
</gene>
<protein>
    <submittedName>
        <fullName evidence="1">Uncharacterized protein</fullName>
    </submittedName>
</protein>
<evidence type="ECO:0000313" key="2">
    <source>
        <dbReference type="Proteomes" id="UP000254701"/>
    </source>
</evidence>
<dbReference type="EMBL" id="UFSM01000001">
    <property type="protein sequence ID" value="SUU90807.1"/>
    <property type="molecule type" value="Genomic_DNA"/>
</dbReference>
<proteinExistence type="predicted"/>
<organism evidence="1 2">
    <name type="scientific">Aminobacter aminovorans</name>
    <name type="common">Chelatobacter heintzii</name>
    <dbReference type="NCBI Taxonomy" id="83263"/>
    <lineage>
        <taxon>Bacteria</taxon>
        <taxon>Pseudomonadati</taxon>
        <taxon>Pseudomonadota</taxon>
        <taxon>Alphaproteobacteria</taxon>
        <taxon>Hyphomicrobiales</taxon>
        <taxon>Phyllobacteriaceae</taxon>
        <taxon>Aminobacter</taxon>
    </lineage>
</organism>